<name>A0A812VZ90_SYMPI</name>
<dbReference type="Pfam" id="PF09273">
    <property type="entry name" value="Rubis-subs-bind"/>
    <property type="match status" value="1"/>
</dbReference>
<evidence type="ECO:0000313" key="6">
    <source>
        <dbReference type="EMBL" id="CAE7662393.1"/>
    </source>
</evidence>
<accession>A0A812VZ90</accession>
<dbReference type="SUPFAM" id="SSF82199">
    <property type="entry name" value="SET domain"/>
    <property type="match status" value="1"/>
</dbReference>
<dbReference type="InterPro" id="IPR036464">
    <property type="entry name" value="Rubisco_LSMT_subst-bd_sf"/>
</dbReference>
<evidence type="ECO:0000256" key="1">
    <source>
        <dbReference type="ARBA" id="ARBA00022603"/>
    </source>
</evidence>
<evidence type="ECO:0000313" key="7">
    <source>
        <dbReference type="Proteomes" id="UP000649617"/>
    </source>
</evidence>
<dbReference type="PANTHER" id="PTHR13271:SF147">
    <property type="entry name" value="PROTEIN-LYSINE N-METHYLTRANSFERASE EFM1-RELATED"/>
    <property type="match status" value="1"/>
</dbReference>
<evidence type="ECO:0000259" key="5">
    <source>
        <dbReference type="Pfam" id="PF09273"/>
    </source>
</evidence>
<evidence type="ECO:0000256" key="3">
    <source>
        <dbReference type="ARBA" id="ARBA00022691"/>
    </source>
</evidence>
<dbReference type="InterPro" id="IPR050600">
    <property type="entry name" value="SETD3_SETD6_MTase"/>
</dbReference>
<dbReference type="GO" id="GO:0032259">
    <property type="term" value="P:methylation"/>
    <property type="evidence" value="ECO:0007669"/>
    <property type="project" value="UniProtKB-KW"/>
</dbReference>
<comment type="caution">
    <text evidence="6">The sequence shown here is derived from an EMBL/GenBank/DDBJ whole genome shotgun (WGS) entry which is preliminary data.</text>
</comment>
<keyword evidence="1" id="KW-0489">Methyltransferase</keyword>
<evidence type="ECO:0000256" key="4">
    <source>
        <dbReference type="SAM" id="MobiDB-lite"/>
    </source>
</evidence>
<dbReference type="InterPro" id="IPR015353">
    <property type="entry name" value="Rubisco_LSMT_subst-bd"/>
</dbReference>
<gene>
    <name evidence="6" type="primary">set10</name>
    <name evidence="6" type="ORF">SPIL2461_LOCUS18017</name>
</gene>
<dbReference type="GO" id="GO:0005634">
    <property type="term" value="C:nucleus"/>
    <property type="evidence" value="ECO:0007669"/>
    <property type="project" value="TreeGrafter"/>
</dbReference>
<evidence type="ECO:0000256" key="2">
    <source>
        <dbReference type="ARBA" id="ARBA00022679"/>
    </source>
</evidence>
<protein>
    <submittedName>
        <fullName evidence="6">Set10 protein</fullName>
    </submittedName>
</protein>
<feature type="region of interest" description="Disordered" evidence="4">
    <location>
        <begin position="298"/>
        <end position="337"/>
    </location>
</feature>
<keyword evidence="7" id="KW-1185">Reference proteome</keyword>
<dbReference type="OrthoDB" id="42889at2759"/>
<dbReference type="GO" id="GO:0016279">
    <property type="term" value="F:protein-lysine N-methyltransferase activity"/>
    <property type="evidence" value="ECO:0007669"/>
    <property type="project" value="TreeGrafter"/>
</dbReference>
<reference evidence="6" key="1">
    <citation type="submission" date="2021-02" db="EMBL/GenBank/DDBJ databases">
        <authorList>
            <person name="Dougan E. K."/>
            <person name="Rhodes N."/>
            <person name="Thang M."/>
            <person name="Chan C."/>
        </authorList>
    </citation>
    <scope>NUCLEOTIDE SEQUENCE</scope>
</reference>
<dbReference type="CDD" id="cd10527">
    <property type="entry name" value="SET_LSMT"/>
    <property type="match status" value="1"/>
</dbReference>
<dbReference type="Proteomes" id="UP000649617">
    <property type="component" value="Unassembled WGS sequence"/>
</dbReference>
<dbReference type="SUPFAM" id="SSF81822">
    <property type="entry name" value="RuBisCo LSMT C-terminal, substrate-binding domain"/>
    <property type="match status" value="1"/>
</dbReference>
<dbReference type="Gene3D" id="3.90.1410.10">
    <property type="entry name" value="set domain protein methyltransferase, domain 1"/>
    <property type="match status" value="1"/>
</dbReference>
<dbReference type="EMBL" id="CAJNIZ010043531">
    <property type="protein sequence ID" value="CAE7662393.1"/>
    <property type="molecule type" value="Genomic_DNA"/>
</dbReference>
<keyword evidence="3" id="KW-0949">S-adenosyl-L-methionine</keyword>
<dbReference type="Gene3D" id="3.90.1420.10">
    <property type="entry name" value="Rubisco LSMT, substrate-binding domain"/>
    <property type="match status" value="1"/>
</dbReference>
<feature type="compositionally biased region" description="Acidic residues" evidence="4">
    <location>
        <begin position="302"/>
        <end position="324"/>
    </location>
</feature>
<proteinExistence type="predicted"/>
<feature type="domain" description="Rubisco LSMT substrate-binding" evidence="5">
    <location>
        <begin position="164"/>
        <end position="242"/>
    </location>
</feature>
<keyword evidence="2" id="KW-0808">Transferase</keyword>
<feature type="non-terminal residue" evidence="6">
    <location>
        <position position="337"/>
    </location>
</feature>
<dbReference type="InterPro" id="IPR046341">
    <property type="entry name" value="SET_dom_sf"/>
</dbReference>
<sequence>VYNSIFPALSLKLPSAFPAERYTFRAFLWARSSLSSRCFSMQQLRAWLDASSGGGESLPNVDPAPGDAERLADDCPAVLCPLLDMTNHDPETRVHVGLVHRGDAIHLGISCATPVAAGAEFFNNYGSSRTNLQLLLAHGFCVPNNKADTLPIKILSDDSKRPALQRQALELCGLQPGEVHELTASDLLPARMLALLRILCMSERGLQSYVPHGSSLFEKLKLPVPPDDEKETRDLEMQVLCTVEGQLLSKQSRIRPMNMSAASGGERHAAVYRAGQLAIISEALAELEKRKQAFCKAHGLELEEEDEEEEQEEADEAEEEEEEFLERLFQHTKRRRL</sequence>
<dbReference type="AlphaFoldDB" id="A0A812VZ90"/>
<dbReference type="PANTHER" id="PTHR13271">
    <property type="entry name" value="UNCHARACTERIZED PUTATIVE METHYLTRANSFERASE"/>
    <property type="match status" value="1"/>
</dbReference>
<organism evidence="6 7">
    <name type="scientific">Symbiodinium pilosum</name>
    <name type="common">Dinoflagellate</name>
    <dbReference type="NCBI Taxonomy" id="2952"/>
    <lineage>
        <taxon>Eukaryota</taxon>
        <taxon>Sar</taxon>
        <taxon>Alveolata</taxon>
        <taxon>Dinophyceae</taxon>
        <taxon>Suessiales</taxon>
        <taxon>Symbiodiniaceae</taxon>
        <taxon>Symbiodinium</taxon>
    </lineage>
</organism>